<dbReference type="GO" id="GO:0006259">
    <property type="term" value="P:DNA metabolic process"/>
    <property type="evidence" value="ECO:0007669"/>
    <property type="project" value="InterPro"/>
</dbReference>
<dbReference type="NCBIfam" id="TIGR00616">
    <property type="entry name" value="rect"/>
    <property type="match status" value="1"/>
</dbReference>
<name>A0A0F9GAV7_9ZZZZ</name>
<dbReference type="Pfam" id="PF03837">
    <property type="entry name" value="RecT"/>
    <property type="match status" value="1"/>
</dbReference>
<evidence type="ECO:0000313" key="1">
    <source>
        <dbReference type="EMBL" id="KKL60272.1"/>
    </source>
</evidence>
<gene>
    <name evidence="1" type="ORF">LCGC14_2206970</name>
</gene>
<comment type="caution">
    <text evidence="1">The sequence shown here is derived from an EMBL/GenBank/DDBJ whole genome shotgun (WGS) entry which is preliminary data.</text>
</comment>
<protein>
    <recommendedName>
        <fullName evidence="2">Recombinase RecT</fullName>
    </recommendedName>
</protein>
<dbReference type="InterPro" id="IPR018330">
    <property type="entry name" value="RecT_fam"/>
</dbReference>
<dbReference type="EMBL" id="LAZR01029210">
    <property type="protein sequence ID" value="KKL60272.1"/>
    <property type="molecule type" value="Genomic_DNA"/>
</dbReference>
<dbReference type="AlphaFoldDB" id="A0A0F9GAV7"/>
<dbReference type="GO" id="GO:0003677">
    <property type="term" value="F:DNA binding"/>
    <property type="evidence" value="ECO:0007669"/>
    <property type="project" value="InterPro"/>
</dbReference>
<proteinExistence type="predicted"/>
<accession>A0A0F9GAV7</accession>
<reference evidence="1" key="1">
    <citation type="journal article" date="2015" name="Nature">
        <title>Complex archaea that bridge the gap between prokaryotes and eukaryotes.</title>
        <authorList>
            <person name="Spang A."/>
            <person name="Saw J.H."/>
            <person name="Jorgensen S.L."/>
            <person name="Zaremba-Niedzwiedzka K."/>
            <person name="Martijn J."/>
            <person name="Lind A.E."/>
            <person name="van Eijk R."/>
            <person name="Schleper C."/>
            <person name="Guy L."/>
            <person name="Ettema T.J."/>
        </authorList>
    </citation>
    <scope>NUCLEOTIDE SEQUENCE</scope>
</reference>
<dbReference type="InterPro" id="IPR004590">
    <property type="entry name" value="ssDNA_annealing_RecT"/>
</dbReference>
<organism evidence="1">
    <name type="scientific">marine sediment metagenome</name>
    <dbReference type="NCBI Taxonomy" id="412755"/>
    <lineage>
        <taxon>unclassified sequences</taxon>
        <taxon>metagenomes</taxon>
        <taxon>ecological metagenomes</taxon>
    </lineage>
</organism>
<sequence length="354" mass="39295">MEQTENAIVKFEWKPLARVANPANLKALLESERFSRALIKILPTFSDDADPKAHVTRLVTQAALAFADSTTLYNCTQMSVFLSMIALAETGLSLSKQSGESYLVPFKDNKQGITTCTFMPGYRGILKLAYQTGAVKCIRGKAVYQGESFQYEEGLTPALCHTPDLDMDRSDGNIIYVYTVIDLIAGGTMVTVMNRGEVETIRQGASSRNSPAWKYHWGEMGIKTCLKRGIKLLPQSTSNKAVGILERAIELDNRAAGFVEAEGMEGYKEQRQKEWQKDWDERMAAEPSPIEQVQIRFGEYLESQNCPESVIGGAWARFVVLNIGKTAAEATDADIQMLDAKIAEGFDVDKYIVE</sequence>
<evidence type="ECO:0008006" key="2">
    <source>
        <dbReference type="Google" id="ProtNLM"/>
    </source>
</evidence>